<dbReference type="AlphaFoldDB" id="A0A220U1R8"/>
<reference evidence="1 2" key="1">
    <citation type="submission" date="2017-07" db="EMBL/GenBank/DDBJ databases">
        <title>Virgibacillus sp. LM2416.</title>
        <authorList>
            <person name="Tak E.J."/>
            <person name="Bae J.-W."/>
        </authorList>
    </citation>
    <scope>NUCLEOTIDE SEQUENCE [LARGE SCALE GENOMIC DNA]</scope>
    <source>
        <strain evidence="1 2">LM2416</strain>
    </source>
</reference>
<evidence type="ECO:0000313" key="1">
    <source>
        <dbReference type="EMBL" id="ASK61876.1"/>
    </source>
</evidence>
<dbReference type="Proteomes" id="UP000198312">
    <property type="component" value="Chromosome"/>
</dbReference>
<sequence>MASTYSAMQCPNCGRSAIEDYYYKIGEQFICCHRCDYNYSKVIEHETSQYKEDAFGGYGIFMVVKKKGSREIIVLDGELTNNQLEKFTKIFSESEVDQKSSYLVHFSNGQFTILLGTSPKNYFLSFEDSLEKEIGETICF</sequence>
<keyword evidence="2" id="KW-1185">Reference proteome</keyword>
<dbReference type="OrthoDB" id="2455077at2"/>
<name>A0A220U1R8_9BACI</name>
<dbReference type="RefSeq" id="WP_089061136.1">
    <property type="nucleotide sequence ID" value="NZ_CP022315.1"/>
</dbReference>
<gene>
    <name evidence="1" type="ORF">CFK37_06730</name>
</gene>
<organism evidence="1 2">
    <name type="scientific">Virgibacillus phasianinus</name>
    <dbReference type="NCBI Taxonomy" id="2017483"/>
    <lineage>
        <taxon>Bacteria</taxon>
        <taxon>Bacillati</taxon>
        <taxon>Bacillota</taxon>
        <taxon>Bacilli</taxon>
        <taxon>Bacillales</taxon>
        <taxon>Bacillaceae</taxon>
        <taxon>Virgibacillus</taxon>
    </lineage>
</organism>
<dbReference type="EMBL" id="CP022315">
    <property type="protein sequence ID" value="ASK61876.1"/>
    <property type="molecule type" value="Genomic_DNA"/>
</dbReference>
<evidence type="ECO:0000313" key="2">
    <source>
        <dbReference type="Proteomes" id="UP000198312"/>
    </source>
</evidence>
<dbReference type="KEGG" id="vil:CFK37_06730"/>
<protein>
    <submittedName>
        <fullName evidence="1">Uncharacterized protein</fullName>
    </submittedName>
</protein>
<proteinExistence type="predicted"/>
<accession>A0A220U1R8</accession>